<dbReference type="Pfam" id="PF08401">
    <property type="entry name" value="ArdcN"/>
    <property type="match status" value="1"/>
</dbReference>
<dbReference type="InterPro" id="IPR017113">
    <property type="entry name" value="Antirestriction_ArdC"/>
</dbReference>
<organism evidence="4 5">
    <name type="scientific">Roseomonas indoligenes</name>
    <dbReference type="NCBI Taxonomy" id="2820811"/>
    <lineage>
        <taxon>Bacteria</taxon>
        <taxon>Pseudomonadati</taxon>
        <taxon>Pseudomonadota</taxon>
        <taxon>Alphaproteobacteria</taxon>
        <taxon>Acetobacterales</taxon>
        <taxon>Roseomonadaceae</taxon>
        <taxon>Roseomonas</taxon>
    </lineage>
</organism>
<dbReference type="RefSeq" id="WP_209376829.1">
    <property type="nucleotide sequence ID" value="NZ_JAGIZA010000025.1"/>
</dbReference>
<dbReference type="EMBL" id="JAGIZA010000025">
    <property type="protein sequence ID" value="MBP0496035.1"/>
    <property type="molecule type" value="Genomic_DNA"/>
</dbReference>
<dbReference type="Pfam" id="PF18818">
    <property type="entry name" value="MPTase-PolyVal"/>
    <property type="match status" value="1"/>
</dbReference>
<dbReference type="PIRSF" id="PIRSF037112">
    <property type="entry name" value="Antirestriction_ArdC"/>
    <property type="match status" value="1"/>
</dbReference>
<sequence length="334" mass="35707">MRAGTPPGSSSAQADVYAQVTDAIVAAIEAGLAKGADWRMPWHRRRDAGASPALPVNVASRAAYRGINTLALWAAADARGYPVGLWGTYRQWAGLGGQVRKGEKASTVVFWRFPKRGDAGEDADSEDAAIQDDGATGHSRRGPWARSYAVFNLAQVDGATLPADTTPRLPEEARIGRAEAFFAALPSFDLRHGGTAAFYAPTTDHVQLPLFADFRSAEGYYATLAHEVTHWTGHPTRLARDLSGRFGSAAYAAEELVAELGAAFVGATLGLATEPRPDHARYLAHWLDILRGDRRTLFTVAGRAQSAADWLLAAAAGPPALAPVIRHCPRQMLT</sequence>
<dbReference type="Proteomes" id="UP000677537">
    <property type="component" value="Unassembled WGS sequence"/>
</dbReference>
<feature type="compositionally biased region" description="Acidic residues" evidence="1">
    <location>
        <begin position="120"/>
        <end position="130"/>
    </location>
</feature>
<evidence type="ECO:0000259" key="2">
    <source>
        <dbReference type="Pfam" id="PF08401"/>
    </source>
</evidence>
<accession>A0A940N3E4</accession>
<comment type="caution">
    <text evidence="4">The sequence shown here is derived from an EMBL/GenBank/DDBJ whole genome shotgun (WGS) entry which is preliminary data.</text>
</comment>
<keyword evidence="5" id="KW-1185">Reference proteome</keyword>
<evidence type="ECO:0000256" key="1">
    <source>
        <dbReference type="SAM" id="MobiDB-lite"/>
    </source>
</evidence>
<dbReference type="InterPro" id="IPR041459">
    <property type="entry name" value="MPTase-PolyVal"/>
</dbReference>
<evidence type="ECO:0000313" key="5">
    <source>
        <dbReference type="Proteomes" id="UP000677537"/>
    </source>
</evidence>
<feature type="domain" description="N-terminal" evidence="2">
    <location>
        <begin position="15"/>
        <end position="151"/>
    </location>
</feature>
<dbReference type="AlphaFoldDB" id="A0A940N3E4"/>
<evidence type="ECO:0000259" key="3">
    <source>
        <dbReference type="Pfam" id="PF18818"/>
    </source>
</evidence>
<feature type="region of interest" description="Disordered" evidence="1">
    <location>
        <begin position="118"/>
        <end position="141"/>
    </location>
</feature>
<protein>
    <submittedName>
        <fullName evidence="4">DUF1738 domain-containing protein</fullName>
    </submittedName>
</protein>
<evidence type="ECO:0000313" key="4">
    <source>
        <dbReference type="EMBL" id="MBP0496035.1"/>
    </source>
</evidence>
<name>A0A940N3E4_9PROT</name>
<dbReference type="GO" id="GO:0003697">
    <property type="term" value="F:single-stranded DNA binding"/>
    <property type="evidence" value="ECO:0007669"/>
    <property type="project" value="InterPro"/>
</dbReference>
<feature type="domain" description="Polyvalent protein metallopeptidase" evidence="3">
    <location>
        <begin position="177"/>
        <end position="301"/>
    </location>
</feature>
<gene>
    <name evidence="4" type="ORF">J5Y10_24855</name>
</gene>
<dbReference type="InterPro" id="IPR013610">
    <property type="entry name" value="ArdC_N"/>
</dbReference>
<reference evidence="4" key="1">
    <citation type="submission" date="2021-03" db="EMBL/GenBank/DDBJ databases">
        <authorList>
            <person name="So Y."/>
        </authorList>
    </citation>
    <scope>NUCLEOTIDE SEQUENCE</scope>
    <source>
        <strain evidence="4">SG15</strain>
    </source>
</reference>
<proteinExistence type="predicted"/>